<gene>
    <name evidence="1" type="ORF">PENTCL1PPCAC_15274</name>
</gene>
<organism evidence="1 2">
    <name type="scientific">Pristionchus entomophagus</name>
    <dbReference type="NCBI Taxonomy" id="358040"/>
    <lineage>
        <taxon>Eukaryota</taxon>
        <taxon>Metazoa</taxon>
        <taxon>Ecdysozoa</taxon>
        <taxon>Nematoda</taxon>
        <taxon>Chromadorea</taxon>
        <taxon>Rhabditida</taxon>
        <taxon>Rhabditina</taxon>
        <taxon>Diplogasteromorpha</taxon>
        <taxon>Diplogasteroidea</taxon>
        <taxon>Neodiplogasteridae</taxon>
        <taxon>Pristionchus</taxon>
    </lineage>
</organism>
<feature type="non-terminal residue" evidence="1">
    <location>
        <position position="121"/>
    </location>
</feature>
<comment type="caution">
    <text evidence="1">The sequence shown here is derived from an EMBL/GenBank/DDBJ whole genome shotgun (WGS) entry which is preliminary data.</text>
</comment>
<evidence type="ECO:0000313" key="1">
    <source>
        <dbReference type="EMBL" id="GMS93099.1"/>
    </source>
</evidence>
<protein>
    <submittedName>
        <fullName evidence="1">Uncharacterized protein</fullName>
    </submittedName>
</protein>
<feature type="non-terminal residue" evidence="1">
    <location>
        <position position="1"/>
    </location>
</feature>
<reference evidence="1" key="1">
    <citation type="submission" date="2023-10" db="EMBL/GenBank/DDBJ databases">
        <title>Genome assembly of Pristionchus species.</title>
        <authorList>
            <person name="Yoshida K."/>
            <person name="Sommer R.J."/>
        </authorList>
    </citation>
    <scope>NUCLEOTIDE SEQUENCE</scope>
    <source>
        <strain evidence="1">RS0144</strain>
    </source>
</reference>
<dbReference type="AlphaFoldDB" id="A0AAV5TG95"/>
<name>A0AAV5TG95_9BILA</name>
<accession>A0AAV5TG95</accession>
<sequence length="121" mass="13934">LSPPTYRIPIVSKCLFENTEASISFGQLSMSLHNLHFLSVCFQIQLTINKMRTVTLPVVNRANNTKSGKVEVCVSEALFWYDDWPRLMVFIELWREAHNVVQVHGDDAVVVHMRQNFVSKD</sequence>
<keyword evidence="2" id="KW-1185">Reference proteome</keyword>
<dbReference type="EMBL" id="BTSX01000004">
    <property type="protein sequence ID" value="GMS93099.1"/>
    <property type="molecule type" value="Genomic_DNA"/>
</dbReference>
<proteinExistence type="predicted"/>
<dbReference type="Proteomes" id="UP001432027">
    <property type="component" value="Unassembled WGS sequence"/>
</dbReference>
<evidence type="ECO:0000313" key="2">
    <source>
        <dbReference type="Proteomes" id="UP001432027"/>
    </source>
</evidence>